<dbReference type="InterPro" id="IPR005019">
    <property type="entry name" value="Adenine_glyco"/>
</dbReference>
<dbReference type="Gene3D" id="1.10.340.30">
    <property type="entry name" value="Hypothetical protein, domain 2"/>
    <property type="match status" value="1"/>
</dbReference>
<dbReference type="SUPFAM" id="SSF48150">
    <property type="entry name" value="DNA-glycosylase"/>
    <property type="match status" value="1"/>
</dbReference>
<dbReference type="InterPro" id="IPR011257">
    <property type="entry name" value="DNA_glycosylase"/>
</dbReference>
<dbReference type="GO" id="GO:0008725">
    <property type="term" value="F:DNA-3-methyladenine glycosylase activity"/>
    <property type="evidence" value="ECO:0007669"/>
    <property type="project" value="InterPro"/>
</dbReference>
<dbReference type="RefSeq" id="WP_096705190.1">
    <property type="nucleotide sequence ID" value="NZ_CP010679.1"/>
</dbReference>
<gene>
    <name evidence="1" type="ORF">PhaeoP63_04289</name>
</gene>
<proteinExistence type="predicted"/>
<dbReference type="AlphaFoldDB" id="A0AAC9ZDJ9"/>
<dbReference type="GO" id="GO:0006284">
    <property type="term" value="P:base-excision repair"/>
    <property type="evidence" value="ECO:0007669"/>
    <property type="project" value="InterPro"/>
</dbReference>
<dbReference type="PANTHER" id="PTHR30037:SF3">
    <property type="entry name" value="BLR0857 PROTEIN"/>
    <property type="match status" value="1"/>
</dbReference>
<reference evidence="1 2" key="1">
    <citation type="journal article" date="2017" name="Front. Microbiol.">
        <title>Phaeobacter piscinae sp. nov., a species of the Roseobacter group and potential aquaculture probiont.</title>
        <authorList>
            <person name="Sonnenschein E.C."/>
            <person name="Phippen C.B.W."/>
            <person name="Nielsen K.F."/>
            <person name="Mateiu R.V."/>
            <person name="Melchiorsen J."/>
            <person name="Gram L."/>
            <person name="Overmann J."/>
            <person name="Freese H.M."/>
        </authorList>
    </citation>
    <scope>NUCLEOTIDE SEQUENCE [LARGE SCALE GENOMIC DNA]</scope>
    <source>
        <strain evidence="1 2">P63</strain>
    </source>
</reference>
<organism evidence="1 2">
    <name type="scientific">Phaeobacter gallaeciensis</name>
    <dbReference type="NCBI Taxonomy" id="60890"/>
    <lineage>
        <taxon>Bacteria</taxon>
        <taxon>Pseudomonadati</taxon>
        <taxon>Pseudomonadota</taxon>
        <taxon>Alphaproteobacteria</taxon>
        <taxon>Rhodobacterales</taxon>
        <taxon>Roseobacteraceae</taxon>
        <taxon>Phaeobacter</taxon>
    </lineage>
</organism>
<dbReference type="Proteomes" id="UP000217545">
    <property type="component" value="Plasmid pP63_f"/>
</dbReference>
<dbReference type="PANTHER" id="PTHR30037">
    <property type="entry name" value="DNA-3-METHYLADENINE GLYCOSYLASE 1"/>
    <property type="match status" value="1"/>
</dbReference>
<dbReference type="Pfam" id="PF03352">
    <property type="entry name" value="Adenine_glyco"/>
    <property type="match status" value="1"/>
</dbReference>
<geneLocation type="plasmid" evidence="2">
    <name>pp63_f</name>
</geneLocation>
<evidence type="ECO:0000313" key="1">
    <source>
        <dbReference type="EMBL" id="ATF08319.1"/>
    </source>
</evidence>
<evidence type="ECO:0000313" key="2">
    <source>
        <dbReference type="Proteomes" id="UP000217545"/>
    </source>
</evidence>
<sequence length="231" mass="26205">MRHFNEILTIAEERHSGLAAVEARIPPVKTRRELAGITGDRWLSDITKNVFRAGFSRKVINDRWDGFEAAFKGFDLHKCASMGDDWLDELLKDTRIVRNGARIQSVQRNAVFILEEMENHGSFGVFLSGHGPHDFATLMMTLHKKGDRLGDKTAQYFLREAGVDAYVLTFDVIKRLSLEGIADKVPSSKMQRQKVQDAFDIWVDQSGKNLTYVSRVLAMSVNSDKVVKYQV</sequence>
<accession>A0AAC9ZDJ9</accession>
<dbReference type="EMBL" id="CP010790">
    <property type="protein sequence ID" value="ATF08319.1"/>
    <property type="molecule type" value="Genomic_DNA"/>
</dbReference>
<protein>
    <submittedName>
        <fullName evidence="1">DNA-3-methyladenine glycosylase 1</fullName>
    </submittedName>
</protein>
<keyword evidence="1" id="KW-0614">Plasmid</keyword>
<dbReference type="InterPro" id="IPR052891">
    <property type="entry name" value="DNA-3mA_glycosylase"/>
</dbReference>
<name>A0AAC9ZDJ9_9RHOB</name>